<evidence type="ECO:0000313" key="1">
    <source>
        <dbReference type="EMBL" id="QOR48502.1"/>
    </source>
</evidence>
<dbReference type="AlphaFoldDB" id="A0A7M1R2F7"/>
<gene>
    <name evidence="1" type="ORF">INS90_04370</name>
</gene>
<name>A0A7M1R2F7_9ACTO</name>
<reference evidence="1 2" key="1">
    <citation type="submission" date="2020-10" db="EMBL/GenBank/DDBJ databases">
        <title>Trueperella pecoris sp. nov. isolated from bovine and porcine specimens.</title>
        <authorList>
            <person name="Schoenecker L."/>
            <person name="Schnydrig P."/>
            <person name="Brodard I."/>
            <person name="Thomann A."/>
            <person name="Hemphill A."/>
            <person name="Rodriguez-Campos S."/>
            <person name="Perreten V."/>
            <person name="Jores J."/>
            <person name="Kittl S."/>
        </authorList>
    </citation>
    <scope>NUCLEOTIDE SEQUENCE [LARGE SCALE GENOMIC DNA]</scope>
    <source>
        <strain evidence="1 2">19OD0592</strain>
    </source>
</reference>
<dbReference type="Proteomes" id="UP000594961">
    <property type="component" value="Chromosome"/>
</dbReference>
<protein>
    <submittedName>
        <fullName evidence="1">Oxidoreductase</fullName>
    </submittedName>
</protein>
<accession>A0A7M1R2F7</accession>
<proteinExistence type="predicted"/>
<sequence length="105" mass="11776">MALFSKKKSLGPVSQRRAKKDTLAHLAEFVHTRQGVSAYYEAATSRAPSAIVLVAYDGEWTRRKIPSLNDAVEVADELGIKLYDVARSGYPRAMREWSIKHGTQR</sequence>
<organism evidence="1 2">
    <name type="scientific">Trueperella pecoris</name>
    <dbReference type="NCBI Taxonomy" id="2733571"/>
    <lineage>
        <taxon>Bacteria</taxon>
        <taxon>Bacillati</taxon>
        <taxon>Actinomycetota</taxon>
        <taxon>Actinomycetes</taxon>
        <taxon>Actinomycetales</taxon>
        <taxon>Actinomycetaceae</taxon>
        <taxon>Trueperella</taxon>
    </lineage>
</organism>
<evidence type="ECO:0000313" key="2">
    <source>
        <dbReference type="Proteomes" id="UP000594961"/>
    </source>
</evidence>
<dbReference type="EMBL" id="CP063212">
    <property type="protein sequence ID" value="QOR48502.1"/>
    <property type="molecule type" value="Genomic_DNA"/>
</dbReference>